<accession>A0A699KWN1</accession>
<sequence>MLRLCHRLISCSIAERSQAPEKVIVIDLFYLRGLDVDSVNIPYLLKIDDTRAWVAQGPERQQVATTGALEVADDVPVVDEGAQAIPAPIQAPQPPTAARSMPRRMAMIEEDLRKIRGALGEQREVVDVMVRDFS</sequence>
<protein>
    <submittedName>
        <fullName evidence="1">Uncharacterized protein</fullName>
    </submittedName>
</protein>
<comment type="caution">
    <text evidence="1">The sequence shown here is derived from an EMBL/GenBank/DDBJ whole genome shotgun (WGS) entry which is preliminary data.</text>
</comment>
<evidence type="ECO:0000313" key="1">
    <source>
        <dbReference type="EMBL" id="GFB12879.1"/>
    </source>
</evidence>
<dbReference type="AlphaFoldDB" id="A0A699KWN1"/>
<organism evidence="1">
    <name type="scientific">Tanacetum cinerariifolium</name>
    <name type="common">Dalmatian daisy</name>
    <name type="synonym">Chrysanthemum cinerariifolium</name>
    <dbReference type="NCBI Taxonomy" id="118510"/>
    <lineage>
        <taxon>Eukaryota</taxon>
        <taxon>Viridiplantae</taxon>
        <taxon>Streptophyta</taxon>
        <taxon>Embryophyta</taxon>
        <taxon>Tracheophyta</taxon>
        <taxon>Spermatophyta</taxon>
        <taxon>Magnoliopsida</taxon>
        <taxon>eudicotyledons</taxon>
        <taxon>Gunneridae</taxon>
        <taxon>Pentapetalae</taxon>
        <taxon>asterids</taxon>
        <taxon>campanulids</taxon>
        <taxon>Asterales</taxon>
        <taxon>Asteraceae</taxon>
        <taxon>Asteroideae</taxon>
        <taxon>Anthemideae</taxon>
        <taxon>Anthemidinae</taxon>
        <taxon>Tanacetum</taxon>
    </lineage>
</organism>
<dbReference type="EMBL" id="BKCJ010558245">
    <property type="protein sequence ID" value="GFB12879.1"/>
    <property type="molecule type" value="Genomic_DNA"/>
</dbReference>
<reference evidence="1" key="1">
    <citation type="journal article" date="2019" name="Sci. Rep.">
        <title>Draft genome of Tanacetum cinerariifolium, the natural source of mosquito coil.</title>
        <authorList>
            <person name="Yamashiro T."/>
            <person name="Shiraishi A."/>
            <person name="Satake H."/>
            <person name="Nakayama K."/>
        </authorList>
    </citation>
    <scope>NUCLEOTIDE SEQUENCE</scope>
</reference>
<name>A0A699KWN1_TANCI</name>
<proteinExistence type="predicted"/>
<gene>
    <name evidence="1" type="ORF">Tci_684850</name>
</gene>